<dbReference type="Proteomes" id="UP000000740">
    <property type="component" value="Plasmid pHLAC01"/>
</dbReference>
<dbReference type="KEGG" id="hla:Hlac_3612"/>
<reference evidence="1 2" key="1">
    <citation type="journal article" date="2016" name="Stand. Genomic Sci.">
        <title>Complete genome sequence of the Antarctic Halorubrum lacusprofundi type strain ACAM 34.</title>
        <authorList>
            <person name="Anderson I.J."/>
            <person name="DasSarma P."/>
            <person name="Lucas S."/>
            <person name="Copeland A."/>
            <person name="Lapidus A."/>
            <person name="Del Rio T.G."/>
            <person name="Tice H."/>
            <person name="Dalin E."/>
            <person name="Bruce D.C."/>
            <person name="Goodwin L."/>
            <person name="Pitluck S."/>
            <person name="Sims D."/>
            <person name="Brettin T.S."/>
            <person name="Detter J.C."/>
            <person name="Han C.S."/>
            <person name="Larimer F."/>
            <person name="Hauser L."/>
            <person name="Land M."/>
            <person name="Ivanova N."/>
            <person name="Richardson P."/>
            <person name="Cavicchioli R."/>
            <person name="DasSarma S."/>
            <person name="Woese C.R."/>
            <person name="Kyrpides N.C."/>
        </authorList>
    </citation>
    <scope>NUCLEOTIDE SEQUENCE [LARGE SCALE GENOMIC DNA]</scope>
    <source>
        <strain evidence="2">ATCC 49239 / DSM 5036 / JCM 8891 / ACAM 34</strain>
    </source>
</reference>
<keyword evidence="2" id="KW-1185">Reference proteome</keyword>
<proteinExistence type="predicted"/>
<keyword evidence="1" id="KW-0614">Plasmid</keyword>
<dbReference type="AlphaFoldDB" id="B9LXC7"/>
<geneLocation type="plasmid" evidence="1 2">
    <name>pHLAC01</name>
</geneLocation>
<protein>
    <submittedName>
        <fullName evidence="1">Uncharacterized protein</fullName>
    </submittedName>
</protein>
<accession>B9LXC7</accession>
<evidence type="ECO:0000313" key="1">
    <source>
        <dbReference type="EMBL" id="ACM59118.1"/>
    </source>
</evidence>
<dbReference type="EMBL" id="CP001367">
    <property type="protein sequence ID" value="ACM59118.1"/>
    <property type="molecule type" value="Genomic_DNA"/>
</dbReference>
<organism evidence="1 2">
    <name type="scientific">Halorubrum lacusprofundi (strain ATCC 49239 / DSM 5036 / JCM 8891 / ACAM 34)</name>
    <dbReference type="NCBI Taxonomy" id="416348"/>
    <lineage>
        <taxon>Archaea</taxon>
        <taxon>Methanobacteriati</taxon>
        <taxon>Methanobacteriota</taxon>
        <taxon>Stenosarchaea group</taxon>
        <taxon>Halobacteria</taxon>
        <taxon>Halobacteriales</taxon>
        <taxon>Haloferacaceae</taxon>
        <taxon>Halorubrum</taxon>
    </lineage>
</organism>
<sequence length="46" mass="5365">MFEHVCKRNCLSHRFDFNPNPLSFLGLRNDYDETTLYAGKTISLIS</sequence>
<dbReference type="HOGENOM" id="CLU_3178475_0_0_2"/>
<gene>
    <name evidence="1" type="ordered locus">Hlac_3612</name>
</gene>
<name>B9LXC7_HALLT</name>
<evidence type="ECO:0000313" key="2">
    <source>
        <dbReference type="Proteomes" id="UP000000740"/>
    </source>
</evidence>